<name>A0ABV7V2C2_9SPHN</name>
<feature type="compositionally biased region" description="Polar residues" evidence="1">
    <location>
        <begin position="86"/>
        <end position="102"/>
    </location>
</feature>
<feature type="compositionally biased region" description="Basic and acidic residues" evidence="1">
    <location>
        <begin position="72"/>
        <end position="84"/>
    </location>
</feature>
<keyword evidence="3" id="KW-1185">Reference proteome</keyword>
<proteinExistence type="predicted"/>
<evidence type="ECO:0000313" key="3">
    <source>
        <dbReference type="Proteomes" id="UP001595683"/>
    </source>
</evidence>
<dbReference type="EMBL" id="JBHRYE010000010">
    <property type="protein sequence ID" value="MFC3670971.1"/>
    <property type="molecule type" value="Genomic_DNA"/>
</dbReference>
<feature type="region of interest" description="Disordered" evidence="1">
    <location>
        <begin position="72"/>
        <end position="121"/>
    </location>
</feature>
<protein>
    <submittedName>
        <fullName evidence="2">Uncharacterized protein</fullName>
    </submittedName>
</protein>
<evidence type="ECO:0000313" key="2">
    <source>
        <dbReference type="EMBL" id="MFC3670971.1"/>
    </source>
</evidence>
<sequence length="121" mass="13200">MDLGFDDLRGLAGAESAGMLRELHWPEFCARLEAAQDLRRVSRDAALAVPGGQNLGSFHRVAAWMLLRADERKPGDRLGDHEDLVNPNSSANGKMEGSTTVMKPNRPSPLPQGVADRREVP</sequence>
<organism evidence="2 3">
    <name type="scientific">Novosphingobium pokkalii</name>
    <dbReference type="NCBI Taxonomy" id="1770194"/>
    <lineage>
        <taxon>Bacteria</taxon>
        <taxon>Pseudomonadati</taxon>
        <taxon>Pseudomonadota</taxon>
        <taxon>Alphaproteobacteria</taxon>
        <taxon>Sphingomonadales</taxon>
        <taxon>Sphingomonadaceae</taxon>
        <taxon>Novosphingobium</taxon>
    </lineage>
</organism>
<accession>A0ABV7V2C2</accession>
<comment type="caution">
    <text evidence="2">The sequence shown here is derived from an EMBL/GenBank/DDBJ whole genome shotgun (WGS) entry which is preliminary data.</text>
</comment>
<gene>
    <name evidence="2" type="ORF">ACFOOT_06005</name>
</gene>
<evidence type="ECO:0000256" key="1">
    <source>
        <dbReference type="SAM" id="MobiDB-lite"/>
    </source>
</evidence>
<dbReference type="Proteomes" id="UP001595683">
    <property type="component" value="Unassembled WGS sequence"/>
</dbReference>
<dbReference type="RefSeq" id="WP_379540899.1">
    <property type="nucleotide sequence ID" value="NZ_JBHRYE010000010.1"/>
</dbReference>
<reference evidence="3" key="1">
    <citation type="journal article" date="2019" name="Int. J. Syst. Evol. Microbiol.">
        <title>The Global Catalogue of Microorganisms (GCM) 10K type strain sequencing project: providing services to taxonomists for standard genome sequencing and annotation.</title>
        <authorList>
            <consortium name="The Broad Institute Genomics Platform"/>
            <consortium name="The Broad Institute Genome Sequencing Center for Infectious Disease"/>
            <person name="Wu L."/>
            <person name="Ma J."/>
        </authorList>
    </citation>
    <scope>NUCLEOTIDE SEQUENCE [LARGE SCALE GENOMIC DNA]</scope>
    <source>
        <strain evidence="3">KCTC 42224</strain>
    </source>
</reference>